<organism evidence="2 3">
    <name type="scientific">Pyronema omphalodes (strain CBS 100304)</name>
    <name type="common">Pyronema confluens</name>
    <dbReference type="NCBI Taxonomy" id="1076935"/>
    <lineage>
        <taxon>Eukaryota</taxon>
        <taxon>Fungi</taxon>
        <taxon>Dikarya</taxon>
        <taxon>Ascomycota</taxon>
        <taxon>Pezizomycotina</taxon>
        <taxon>Pezizomycetes</taxon>
        <taxon>Pezizales</taxon>
        <taxon>Pyronemataceae</taxon>
        <taxon>Pyronema</taxon>
    </lineage>
</organism>
<reference evidence="2 3" key="1">
    <citation type="journal article" date="2013" name="PLoS Genet.">
        <title>The genome and development-dependent transcriptomes of Pyronema confluens: a window into fungal evolution.</title>
        <authorList>
            <person name="Traeger S."/>
            <person name="Altegoer F."/>
            <person name="Freitag M."/>
            <person name="Gabaldon T."/>
            <person name="Kempken F."/>
            <person name="Kumar A."/>
            <person name="Marcet-Houben M."/>
            <person name="Poggeler S."/>
            <person name="Stajich J.E."/>
            <person name="Nowrousian M."/>
        </authorList>
    </citation>
    <scope>NUCLEOTIDE SEQUENCE [LARGE SCALE GENOMIC DNA]</scope>
    <source>
        <strain evidence="3">CBS 100304</strain>
        <tissue evidence="2">Vegetative mycelium</tissue>
    </source>
</reference>
<name>U4LEM2_PYROM</name>
<dbReference type="EMBL" id="HF935409">
    <property type="protein sequence ID" value="CCX30002.1"/>
    <property type="molecule type" value="Genomic_DNA"/>
</dbReference>
<keyword evidence="3" id="KW-1185">Reference proteome</keyword>
<feature type="region of interest" description="Disordered" evidence="1">
    <location>
        <begin position="31"/>
        <end position="53"/>
    </location>
</feature>
<sequence>MGYSKLQCGASSHLLFHSCVAEFRVLRSTRHHRHRTSSTAAAVSTDGTLQPMD</sequence>
<evidence type="ECO:0000313" key="3">
    <source>
        <dbReference type="Proteomes" id="UP000018144"/>
    </source>
</evidence>
<dbReference type="Proteomes" id="UP000018144">
    <property type="component" value="Unassembled WGS sequence"/>
</dbReference>
<evidence type="ECO:0000313" key="2">
    <source>
        <dbReference type="EMBL" id="CCX30002.1"/>
    </source>
</evidence>
<protein>
    <submittedName>
        <fullName evidence="2">Uncharacterized protein</fullName>
    </submittedName>
</protein>
<accession>U4LEM2</accession>
<proteinExistence type="predicted"/>
<dbReference type="AlphaFoldDB" id="U4LEM2"/>
<evidence type="ECO:0000256" key="1">
    <source>
        <dbReference type="SAM" id="MobiDB-lite"/>
    </source>
</evidence>
<gene>
    <name evidence="2" type="ORF">PCON_07930</name>
</gene>